<reference evidence="3" key="1">
    <citation type="submission" date="2013-07" db="EMBL/GenBank/DDBJ databases">
        <title>The genome of Eucalyptus grandis.</title>
        <authorList>
            <person name="Schmutz J."/>
            <person name="Hayes R."/>
            <person name="Myburg A."/>
            <person name="Tuskan G."/>
            <person name="Grattapaglia D."/>
            <person name="Rokhsar D.S."/>
        </authorList>
    </citation>
    <scope>NUCLEOTIDE SEQUENCE</scope>
    <source>
        <tissue evidence="3">Leaf extractions</tissue>
    </source>
</reference>
<dbReference type="GO" id="GO:0005509">
    <property type="term" value="F:calcium ion binding"/>
    <property type="evidence" value="ECO:0007669"/>
    <property type="project" value="InterPro"/>
</dbReference>
<dbReference type="SMART" id="SM00054">
    <property type="entry name" value="EFh"/>
    <property type="match status" value="1"/>
</dbReference>
<evidence type="ECO:0000256" key="1">
    <source>
        <dbReference type="ARBA" id="ARBA00022837"/>
    </source>
</evidence>
<name>A0A059BCL6_EUCGR</name>
<organism evidence="3">
    <name type="scientific">Eucalyptus grandis</name>
    <name type="common">Flooded gum</name>
    <dbReference type="NCBI Taxonomy" id="71139"/>
    <lineage>
        <taxon>Eukaryota</taxon>
        <taxon>Viridiplantae</taxon>
        <taxon>Streptophyta</taxon>
        <taxon>Embryophyta</taxon>
        <taxon>Tracheophyta</taxon>
        <taxon>Spermatophyta</taxon>
        <taxon>Magnoliopsida</taxon>
        <taxon>eudicotyledons</taxon>
        <taxon>Gunneridae</taxon>
        <taxon>Pentapetalae</taxon>
        <taxon>rosids</taxon>
        <taxon>malvids</taxon>
        <taxon>Myrtales</taxon>
        <taxon>Myrtaceae</taxon>
        <taxon>Myrtoideae</taxon>
        <taxon>Eucalypteae</taxon>
        <taxon>Eucalyptus</taxon>
    </lineage>
</organism>
<feature type="domain" description="EF-hand" evidence="2">
    <location>
        <begin position="33"/>
        <end position="68"/>
    </location>
</feature>
<gene>
    <name evidence="3" type="ORF">EUGRSUZ_G01601</name>
</gene>
<dbReference type="EMBL" id="KK198759">
    <property type="protein sequence ID" value="KCW63922.1"/>
    <property type="molecule type" value="Genomic_DNA"/>
</dbReference>
<dbReference type="OrthoDB" id="8785703at2759"/>
<dbReference type="SUPFAM" id="SSF47473">
    <property type="entry name" value="EF-hand"/>
    <property type="match status" value="1"/>
</dbReference>
<sequence>MGVEYNTSPHNNTHDMDEIRREALNDYQQRTKEQKQRVLNIFKAMDTDGNGSISIQEFVKSLQQKGLYRDHLYGLFTQLQTDNSGTLNFEAIITLKFMVDHDKYRNRLVATFSNVNTHKVTKDESASHQHRGGEPDLVEKLNGFIDGFNLGSNIAEAATTVAEDGCSIM</sequence>
<dbReference type="InterPro" id="IPR011992">
    <property type="entry name" value="EF-hand-dom_pair"/>
</dbReference>
<dbReference type="InterPro" id="IPR018247">
    <property type="entry name" value="EF_Hand_1_Ca_BS"/>
</dbReference>
<dbReference type="Gramene" id="KCW63922">
    <property type="protein sequence ID" value="KCW63922"/>
    <property type="gene ID" value="EUGRSUZ_G01601"/>
</dbReference>
<protein>
    <recommendedName>
        <fullName evidence="2">EF-hand domain-containing protein</fullName>
    </recommendedName>
</protein>
<dbReference type="InParanoid" id="A0A059BCL6"/>
<evidence type="ECO:0000259" key="2">
    <source>
        <dbReference type="PROSITE" id="PS50222"/>
    </source>
</evidence>
<dbReference type="InterPro" id="IPR002048">
    <property type="entry name" value="EF_hand_dom"/>
</dbReference>
<keyword evidence="1" id="KW-0106">Calcium</keyword>
<dbReference type="Pfam" id="PF00036">
    <property type="entry name" value="EF-hand_1"/>
    <property type="match status" value="1"/>
</dbReference>
<dbReference type="AlphaFoldDB" id="A0A059BCL6"/>
<dbReference type="PROSITE" id="PS50222">
    <property type="entry name" value="EF_HAND_2"/>
    <property type="match status" value="1"/>
</dbReference>
<evidence type="ECO:0000313" key="3">
    <source>
        <dbReference type="EMBL" id="KCW63922.1"/>
    </source>
</evidence>
<dbReference type="PROSITE" id="PS00018">
    <property type="entry name" value="EF_HAND_1"/>
    <property type="match status" value="1"/>
</dbReference>
<accession>A0A059BCL6</accession>
<dbReference type="KEGG" id="egr:104453295"/>
<proteinExistence type="predicted"/>
<dbReference type="Gene3D" id="1.10.238.10">
    <property type="entry name" value="EF-hand"/>
    <property type="match status" value="1"/>
</dbReference>